<proteinExistence type="predicted"/>
<feature type="non-terminal residue" evidence="1">
    <location>
        <position position="1"/>
    </location>
</feature>
<reference evidence="1" key="1">
    <citation type="journal article" date="2019" name="bioRxiv">
        <title>The Genome of the Zebra Mussel, Dreissena polymorpha: A Resource for Invasive Species Research.</title>
        <authorList>
            <person name="McCartney M.A."/>
            <person name="Auch B."/>
            <person name="Kono T."/>
            <person name="Mallez S."/>
            <person name="Zhang Y."/>
            <person name="Obille A."/>
            <person name="Becker A."/>
            <person name="Abrahante J.E."/>
            <person name="Garbe J."/>
            <person name="Badalamenti J.P."/>
            <person name="Herman A."/>
            <person name="Mangelson H."/>
            <person name="Liachko I."/>
            <person name="Sullivan S."/>
            <person name="Sone E.D."/>
            <person name="Koren S."/>
            <person name="Silverstein K.A.T."/>
            <person name="Beckman K.B."/>
            <person name="Gohl D.M."/>
        </authorList>
    </citation>
    <scope>NUCLEOTIDE SEQUENCE</scope>
    <source>
        <strain evidence="1">Duluth1</strain>
        <tissue evidence="1">Whole animal</tissue>
    </source>
</reference>
<accession>A0A9D4EHX5</accession>
<evidence type="ECO:0000313" key="1">
    <source>
        <dbReference type="EMBL" id="KAH3779653.1"/>
    </source>
</evidence>
<dbReference type="AlphaFoldDB" id="A0A9D4EHX5"/>
<gene>
    <name evidence="1" type="ORF">DPMN_157458</name>
</gene>
<organism evidence="1 2">
    <name type="scientific">Dreissena polymorpha</name>
    <name type="common">Zebra mussel</name>
    <name type="synonym">Mytilus polymorpha</name>
    <dbReference type="NCBI Taxonomy" id="45954"/>
    <lineage>
        <taxon>Eukaryota</taxon>
        <taxon>Metazoa</taxon>
        <taxon>Spiralia</taxon>
        <taxon>Lophotrochozoa</taxon>
        <taxon>Mollusca</taxon>
        <taxon>Bivalvia</taxon>
        <taxon>Autobranchia</taxon>
        <taxon>Heteroconchia</taxon>
        <taxon>Euheterodonta</taxon>
        <taxon>Imparidentia</taxon>
        <taxon>Neoheterodontei</taxon>
        <taxon>Myida</taxon>
        <taxon>Dreissenoidea</taxon>
        <taxon>Dreissenidae</taxon>
        <taxon>Dreissena</taxon>
    </lineage>
</organism>
<protein>
    <submittedName>
        <fullName evidence="1">Uncharacterized protein</fullName>
    </submittedName>
</protein>
<keyword evidence="2" id="KW-1185">Reference proteome</keyword>
<reference evidence="1" key="2">
    <citation type="submission" date="2020-11" db="EMBL/GenBank/DDBJ databases">
        <authorList>
            <person name="McCartney M.A."/>
            <person name="Auch B."/>
            <person name="Kono T."/>
            <person name="Mallez S."/>
            <person name="Becker A."/>
            <person name="Gohl D.M."/>
            <person name="Silverstein K.A.T."/>
            <person name="Koren S."/>
            <person name="Bechman K.B."/>
            <person name="Herman A."/>
            <person name="Abrahante J.E."/>
            <person name="Garbe J."/>
        </authorList>
    </citation>
    <scope>NUCLEOTIDE SEQUENCE</scope>
    <source>
        <strain evidence="1">Duluth1</strain>
        <tissue evidence="1">Whole animal</tissue>
    </source>
</reference>
<sequence length="64" mass="7125">GCVCCVGCELGNEKIFRCVLAECLCSDGLKADMNRKKMLLTVLGLKAGMNRKANIWCICSQRRR</sequence>
<evidence type="ECO:0000313" key="2">
    <source>
        <dbReference type="Proteomes" id="UP000828390"/>
    </source>
</evidence>
<dbReference type="Proteomes" id="UP000828390">
    <property type="component" value="Unassembled WGS sequence"/>
</dbReference>
<dbReference type="EMBL" id="JAIWYP010000008">
    <property type="protein sequence ID" value="KAH3779653.1"/>
    <property type="molecule type" value="Genomic_DNA"/>
</dbReference>
<name>A0A9D4EHX5_DREPO</name>
<comment type="caution">
    <text evidence="1">The sequence shown here is derived from an EMBL/GenBank/DDBJ whole genome shotgun (WGS) entry which is preliminary data.</text>
</comment>